<evidence type="ECO:0000256" key="1">
    <source>
        <dbReference type="ARBA" id="ARBA00004651"/>
    </source>
</evidence>
<dbReference type="EMBL" id="ANKD01000818">
    <property type="protein sequence ID" value="EPC69267.1"/>
    <property type="molecule type" value="Genomic_DNA"/>
</dbReference>
<dbReference type="Pfam" id="PF02378">
    <property type="entry name" value="PTS_EIIC"/>
    <property type="match status" value="1"/>
</dbReference>
<proteinExistence type="predicted"/>
<keyword evidence="9 10" id="KW-0472">Membrane</keyword>
<keyword evidence="8 10" id="KW-1133">Transmembrane helix</keyword>
<organism evidence="13 14">
    <name type="scientific">Lacticaseibacillus paracasei subsp. paracasei Lpp71</name>
    <dbReference type="NCBI Taxonomy" id="1256207"/>
    <lineage>
        <taxon>Bacteria</taxon>
        <taxon>Bacillati</taxon>
        <taxon>Bacillota</taxon>
        <taxon>Bacilli</taxon>
        <taxon>Lactobacillales</taxon>
        <taxon>Lactobacillaceae</taxon>
        <taxon>Lacticaseibacillus</taxon>
    </lineage>
</organism>
<evidence type="ECO:0000256" key="4">
    <source>
        <dbReference type="ARBA" id="ARBA00022597"/>
    </source>
</evidence>
<feature type="transmembrane region" description="Helical" evidence="10">
    <location>
        <begin position="20"/>
        <end position="47"/>
    </location>
</feature>
<dbReference type="InterPro" id="IPR013013">
    <property type="entry name" value="PTS_EIIC_1"/>
</dbReference>
<sequence>MLVSPILPNAYSVADGSAKAIMLFGWLPVVGSQGSVLTALVAGFIGAKLELFFRRHMPNVLEQILTPFLTMLVTFAIMIMGVGPIVHAIESGMLVGVEAVIHLPFGIGGFLIGAAYPLMVLIGIHQTMIAIETSLLASTGLNPLITLEAMYGFANLGVALAIFLRARSNKAKATSMGAFTSQLFGVSEPTLFGVLIRYNFRPLIVTVLTSGIGAAILSMLNVAANSYGLAVVPSYLMYIYNGHALLWYTIMSLGTVVAAFVATNAFAIPKEVLTPDGDVETANAVISSTVSDNKGYAPVGGETVALDQVSDPVFASGMMGEGMAIKPAEPGINKVYAPQAGTLSVVADTGHAYGLTTDDGMEILVHLGIDTVNLKGAPFTVAVKAGQHVNQGDLLGTFDQAAIKKAGLDATTIVLITNSKSYARIEPVAADTTVQAGADLLAVQREDVKVESVEPA</sequence>
<dbReference type="PROSITE" id="PS00371">
    <property type="entry name" value="PTS_EIIA_TYPE_1_HIS"/>
    <property type="match status" value="1"/>
</dbReference>
<keyword evidence="5" id="KW-0808">Transferase</keyword>
<dbReference type="InterPro" id="IPR003352">
    <property type="entry name" value="PTS_EIIC"/>
</dbReference>
<dbReference type="Gene3D" id="2.70.70.10">
    <property type="entry name" value="Glucose Permease (Domain IIA)"/>
    <property type="match status" value="1"/>
</dbReference>
<feature type="domain" description="PTS EIIC type-1" evidence="12">
    <location>
        <begin position="1"/>
        <end position="279"/>
    </location>
</feature>
<dbReference type="SUPFAM" id="SSF51261">
    <property type="entry name" value="Duplicated hybrid motif"/>
    <property type="match status" value="1"/>
</dbReference>
<dbReference type="PANTHER" id="PTHR30175:SF7">
    <property type="entry name" value="NEGATIVE REGULATOR OF SACY ACTIVITY"/>
    <property type="match status" value="1"/>
</dbReference>
<dbReference type="GO" id="GO:0009401">
    <property type="term" value="P:phosphoenolpyruvate-dependent sugar phosphotransferase system"/>
    <property type="evidence" value="ECO:0007669"/>
    <property type="project" value="UniProtKB-KW"/>
</dbReference>
<evidence type="ECO:0000256" key="9">
    <source>
        <dbReference type="ARBA" id="ARBA00023136"/>
    </source>
</evidence>
<reference evidence="13 14" key="1">
    <citation type="journal article" date="2013" name="PLoS ONE">
        <title>Lactobacillus paracasei comparative genomics: towards species pan-genome definition and exploitation of diversity.</title>
        <authorList>
            <person name="Smokvina T."/>
            <person name="Wels M."/>
            <person name="Polka J."/>
            <person name="Chervaux C."/>
            <person name="Brisse S."/>
            <person name="Boekhorst J."/>
            <person name="van Hylckama Vlieg J.E."/>
            <person name="Siezen R.J."/>
        </authorList>
    </citation>
    <scope>NUCLEOTIDE SEQUENCE [LARGE SCALE GENOMIC DNA]</scope>
    <source>
        <strain evidence="13 14">Lpp71</strain>
    </source>
</reference>
<keyword evidence="7 10" id="KW-0812">Transmembrane</keyword>
<evidence type="ECO:0000256" key="10">
    <source>
        <dbReference type="SAM" id="Phobius"/>
    </source>
</evidence>
<gene>
    <name evidence="13" type="ORF">Lpp71_16409</name>
</gene>
<dbReference type="Proteomes" id="UP000014252">
    <property type="component" value="Unassembled WGS sequence"/>
</dbReference>
<keyword evidence="6" id="KW-0598">Phosphotransferase system</keyword>
<feature type="transmembrane region" description="Helical" evidence="10">
    <location>
        <begin position="244"/>
        <end position="267"/>
    </location>
</feature>
<dbReference type="NCBIfam" id="TIGR00830">
    <property type="entry name" value="PTBA"/>
    <property type="match status" value="1"/>
</dbReference>
<keyword evidence="4" id="KW-0762">Sugar transport</keyword>
<keyword evidence="2" id="KW-0813">Transport</keyword>
<feature type="transmembrane region" description="Helical" evidence="10">
    <location>
        <begin position="101"/>
        <end position="124"/>
    </location>
</feature>
<feature type="transmembrane region" description="Helical" evidence="10">
    <location>
        <begin position="68"/>
        <end position="89"/>
    </location>
</feature>
<keyword evidence="3" id="KW-1003">Cell membrane</keyword>
<dbReference type="InterPro" id="IPR001127">
    <property type="entry name" value="PTS_EIIA_1_perm"/>
</dbReference>
<accession>A0A8E0MCR8</accession>
<dbReference type="PROSITE" id="PS51093">
    <property type="entry name" value="PTS_EIIA_TYPE_1"/>
    <property type="match status" value="1"/>
</dbReference>
<feature type="domain" description="PTS EIIA type-1" evidence="11">
    <location>
        <begin position="311"/>
        <end position="418"/>
    </location>
</feature>
<evidence type="ECO:0000313" key="14">
    <source>
        <dbReference type="Proteomes" id="UP000014252"/>
    </source>
</evidence>
<evidence type="ECO:0000256" key="2">
    <source>
        <dbReference type="ARBA" id="ARBA00022448"/>
    </source>
</evidence>
<dbReference type="InterPro" id="IPR050558">
    <property type="entry name" value="PTS_Sugar-Specific_Components"/>
</dbReference>
<comment type="caution">
    <text evidence="13">The sequence shown here is derived from an EMBL/GenBank/DDBJ whole genome shotgun (WGS) entry which is preliminary data.</text>
</comment>
<dbReference type="InterPro" id="IPR011055">
    <property type="entry name" value="Dup_hybrid_motif"/>
</dbReference>
<evidence type="ECO:0000256" key="8">
    <source>
        <dbReference type="ARBA" id="ARBA00022989"/>
    </source>
</evidence>
<dbReference type="PANTHER" id="PTHR30175">
    <property type="entry name" value="PHOSPHOTRANSFERASE SYSTEM TRANSPORT PROTEIN"/>
    <property type="match status" value="1"/>
</dbReference>
<dbReference type="FunFam" id="2.70.70.10:FF:000001">
    <property type="entry name" value="PTS system glucose-specific IIA component"/>
    <property type="match status" value="1"/>
</dbReference>
<evidence type="ECO:0000256" key="3">
    <source>
        <dbReference type="ARBA" id="ARBA00022475"/>
    </source>
</evidence>
<dbReference type="GO" id="GO:0015771">
    <property type="term" value="P:trehalose transport"/>
    <property type="evidence" value="ECO:0007669"/>
    <property type="project" value="TreeGrafter"/>
</dbReference>
<evidence type="ECO:0000256" key="5">
    <source>
        <dbReference type="ARBA" id="ARBA00022679"/>
    </source>
</evidence>
<protein>
    <submittedName>
        <fullName evidence="13">PTS system sucrose transporter subunit EIIBCA</fullName>
    </submittedName>
</protein>
<evidence type="ECO:0000313" key="13">
    <source>
        <dbReference type="EMBL" id="EPC69267.1"/>
    </source>
</evidence>
<name>A0A8E0MCR8_LACPA</name>
<feature type="transmembrane region" description="Helical" evidence="10">
    <location>
        <begin position="203"/>
        <end position="224"/>
    </location>
</feature>
<dbReference type="GO" id="GO:0090589">
    <property type="term" value="F:protein-phosphocysteine-trehalose phosphotransferase system transporter activity"/>
    <property type="evidence" value="ECO:0007669"/>
    <property type="project" value="TreeGrafter"/>
</dbReference>
<feature type="transmembrane region" description="Helical" evidence="10">
    <location>
        <begin position="144"/>
        <end position="164"/>
    </location>
</feature>
<comment type="subcellular location">
    <subcellularLocation>
        <location evidence="1">Cell membrane</location>
        <topology evidence="1">Multi-pass membrane protein</topology>
    </subcellularLocation>
</comment>
<dbReference type="GO" id="GO:0008982">
    <property type="term" value="F:protein-N(PI)-phosphohistidine-sugar phosphotransferase activity"/>
    <property type="evidence" value="ECO:0007669"/>
    <property type="project" value="InterPro"/>
</dbReference>
<evidence type="ECO:0000256" key="7">
    <source>
        <dbReference type="ARBA" id="ARBA00022692"/>
    </source>
</evidence>
<evidence type="ECO:0000259" key="11">
    <source>
        <dbReference type="PROSITE" id="PS51093"/>
    </source>
</evidence>
<evidence type="ECO:0000259" key="12">
    <source>
        <dbReference type="PROSITE" id="PS51103"/>
    </source>
</evidence>
<dbReference type="AlphaFoldDB" id="A0A8E0MCR8"/>
<dbReference type="PROSITE" id="PS51103">
    <property type="entry name" value="PTS_EIIC_TYPE_1"/>
    <property type="match status" value="1"/>
</dbReference>
<dbReference type="Pfam" id="PF00358">
    <property type="entry name" value="PTS_EIIA_1"/>
    <property type="match status" value="1"/>
</dbReference>
<evidence type="ECO:0000256" key="6">
    <source>
        <dbReference type="ARBA" id="ARBA00022683"/>
    </source>
</evidence>
<dbReference type="GO" id="GO:0005886">
    <property type="term" value="C:plasma membrane"/>
    <property type="evidence" value="ECO:0007669"/>
    <property type="project" value="UniProtKB-SubCell"/>
</dbReference>